<dbReference type="Pfam" id="PF00925">
    <property type="entry name" value="GTP_cyclohydro2"/>
    <property type="match status" value="1"/>
</dbReference>
<evidence type="ECO:0000259" key="4">
    <source>
        <dbReference type="Pfam" id="PF00925"/>
    </source>
</evidence>
<dbReference type="GO" id="GO:0009231">
    <property type="term" value="P:riboflavin biosynthetic process"/>
    <property type="evidence" value="ECO:0007669"/>
    <property type="project" value="UniProtKB-UniPathway"/>
</dbReference>
<accession>K2HCD8</accession>
<dbReference type="PANTHER" id="PTHR21327">
    <property type="entry name" value="GTP CYCLOHYDROLASE II-RELATED"/>
    <property type="match status" value="1"/>
</dbReference>
<evidence type="ECO:0000313" key="6">
    <source>
        <dbReference type="Proteomes" id="UP000006765"/>
    </source>
</evidence>
<dbReference type="PANTHER" id="PTHR21327:SF18">
    <property type="entry name" value="3,4-DIHYDROXY-2-BUTANONE 4-PHOSPHATE SYNTHASE"/>
    <property type="match status" value="1"/>
</dbReference>
<dbReference type="UniPathway" id="UPA00275"/>
<dbReference type="eggNOG" id="COG0807">
    <property type="taxonomic scope" value="Bacteria"/>
</dbReference>
<proteinExistence type="predicted"/>
<dbReference type="AlphaFoldDB" id="K2HCD8"/>
<comment type="caution">
    <text evidence="5">The sequence shown here is derived from an EMBL/GenBank/DDBJ whole genome shotgun (WGS) entry which is preliminary data.</text>
</comment>
<comment type="pathway">
    <text evidence="1">Cofactor biosynthesis; riboflavin biosynthesis.</text>
</comment>
<reference evidence="5 6" key="1">
    <citation type="journal article" date="2012" name="J. Bacteriol.">
        <title>Draft Genome Sequence of Oceaniovalibus guishaninsula JLT2003T.</title>
        <authorList>
            <person name="Tang K."/>
            <person name="Liu K."/>
            <person name="Jiao N."/>
        </authorList>
    </citation>
    <scope>NUCLEOTIDE SEQUENCE [LARGE SCALE GENOMIC DNA]</scope>
    <source>
        <strain evidence="5 6">JLT2003</strain>
    </source>
</reference>
<evidence type="ECO:0000256" key="3">
    <source>
        <dbReference type="ARBA" id="ARBA00022723"/>
    </source>
</evidence>
<gene>
    <name evidence="5" type="ORF">OCGS_1793</name>
</gene>
<dbReference type="STRING" id="1231392.OCGS_1793"/>
<dbReference type="GO" id="GO:0046872">
    <property type="term" value="F:metal ion binding"/>
    <property type="evidence" value="ECO:0007669"/>
    <property type="project" value="UniProtKB-KW"/>
</dbReference>
<dbReference type="GO" id="GO:0005829">
    <property type="term" value="C:cytosol"/>
    <property type="evidence" value="ECO:0007669"/>
    <property type="project" value="TreeGrafter"/>
</dbReference>
<dbReference type="GO" id="GO:0003935">
    <property type="term" value="F:GTP cyclohydrolase II activity"/>
    <property type="evidence" value="ECO:0007669"/>
    <property type="project" value="TreeGrafter"/>
</dbReference>
<dbReference type="InterPro" id="IPR036144">
    <property type="entry name" value="RibA-like_sf"/>
</dbReference>
<dbReference type="Gene3D" id="3.40.50.10990">
    <property type="entry name" value="GTP cyclohydrolase II"/>
    <property type="match status" value="1"/>
</dbReference>
<evidence type="ECO:0000256" key="2">
    <source>
        <dbReference type="ARBA" id="ARBA00022619"/>
    </source>
</evidence>
<keyword evidence="3" id="KW-0479">Metal-binding</keyword>
<feature type="domain" description="GTP cyclohydrolase II" evidence="4">
    <location>
        <begin position="1"/>
        <end position="31"/>
    </location>
</feature>
<keyword evidence="2" id="KW-0686">Riboflavin biosynthesis</keyword>
<dbReference type="EMBL" id="AMGO01000036">
    <property type="protein sequence ID" value="EKE44277.1"/>
    <property type="molecule type" value="Genomic_DNA"/>
</dbReference>
<keyword evidence="6" id="KW-1185">Reference proteome</keyword>
<name>K2HCD8_9RHOB</name>
<protein>
    <submittedName>
        <fullName evidence="5">GTP cyclohydrolase II</fullName>
    </submittedName>
</protein>
<dbReference type="SUPFAM" id="SSF142695">
    <property type="entry name" value="RibA-like"/>
    <property type="match status" value="1"/>
</dbReference>
<organism evidence="5 6">
    <name type="scientific">Oceaniovalibus guishaninsula JLT2003</name>
    <dbReference type="NCBI Taxonomy" id="1231392"/>
    <lineage>
        <taxon>Bacteria</taxon>
        <taxon>Pseudomonadati</taxon>
        <taxon>Pseudomonadota</taxon>
        <taxon>Alphaproteobacteria</taxon>
        <taxon>Rhodobacterales</taxon>
        <taxon>Roseobacteraceae</taxon>
        <taxon>Oceaniovalibus</taxon>
    </lineage>
</organism>
<evidence type="ECO:0000313" key="5">
    <source>
        <dbReference type="EMBL" id="EKE44277.1"/>
    </source>
</evidence>
<sequence>MGVGAVRLMTNNPRKVAMLQASGIDVAGRVPLWVGRNPLNDAYLRTKAQKSGHLT</sequence>
<dbReference type="Proteomes" id="UP000006765">
    <property type="component" value="Unassembled WGS sequence"/>
</dbReference>
<evidence type="ECO:0000256" key="1">
    <source>
        <dbReference type="ARBA" id="ARBA00005104"/>
    </source>
</evidence>
<dbReference type="InterPro" id="IPR032677">
    <property type="entry name" value="GTP_cyclohydro_II"/>
</dbReference>
<keyword evidence="5" id="KW-0378">Hydrolase</keyword>